<feature type="coiled-coil region" evidence="1">
    <location>
        <begin position="374"/>
        <end position="431"/>
    </location>
</feature>
<dbReference type="Proteomes" id="UP000306808">
    <property type="component" value="Unassembled WGS sequence"/>
</dbReference>
<gene>
    <name evidence="2" type="ORF">FAZ15_00600</name>
</gene>
<dbReference type="RefSeq" id="WP_136899111.1">
    <property type="nucleotide sequence ID" value="NZ_SUME01000001.1"/>
</dbReference>
<feature type="coiled-coil region" evidence="1">
    <location>
        <begin position="217"/>
        <end position="326"/>
    </location>
</feature>
<organism evidence="2 3">
    <name type="scientific">Sphingobacterium olei</name>
    <dbReference type="NCBI Taxonomy" id="2571155"/>
    <lineage>
        <taxon>Bacteria</taxon>
        <taxon>Pseudomonadati</taxon>
        <taxon>Bacteroidota</taxon>
        <taxon>Sphingobacteriia</taxon>
        <taxon>Sphingobacteriales</taxon>
        <taxon>Sphingobacteriaceae</taxon>
        <taxon>Sphingobacterium</taxon>
    </lineage>
</organism>
<dbReference type="InterPro" id="IPR027417">
    <property type="entry name" value="P-loop_NTPase"/>
</dbReference>
<dbReference type="AlphaFoldDB" id="A0A4U0PIW8"/>
<protein>
    <submittedName>
        <fullName evidence="2">SMC family ATPase</fullName>
    </submittedName>
</protein>
<reference evidence="2 3" key="1">
    <citation type="submission" date="2019-04" db="EMBL/GenBank/DDBJ databases">
        <title>Sphingobacterium olei sp. nov., isolated from oil-contaminated soil.</title>
        <authorList>
            <person name="Liu B."/>
        </authorList>
    </citation>
    <scope>NUCLEOTIDE SEQUENCE [LARGE SCALE GENOMIC DNA]</scope>
    <source>
        <strain evidence="2 3">HAL-9</strain>
    </source>
</reference>
<dbReference type="Gene3D" id="3.40.50.300">
    <property type="entry name" value="P-loop containing nucleotide triphosphate hydrolases"/>
    <property type="match status" value="2"/>
</dbReference>
<dbReference type="PANTHER" id="PTHR32114">
    <property type="entry name" value="ABC TRANSPORTER ABCH.3"/>
    <property type="match status" value="1"/>
</dbReference>
<accession>A0A4U0PIW8</accession>
<name>A0A4U0PIW8_9SPHI</name>
<sequence>MLPLYLSIEGLYSYQQKQEIDFTRLTEAGLFGIFGAVGSGKSSILEAISFALYGDTERLNKADKRAYNMLNLKSNGTTIVFDFINFEQRKFRFVAQWKRRKRFEDITAIERIAYEWKENQWIPMESADGTLVTNLSYPNFRRTIIIPQGKFKEFLELGGKDRSEMMKEIFYLNKYDLGPKVSFLQAENNKKLENLRGALTGFEDVTAEVIESKKITLNDAKSSLLNVKKEHKSIEERYQKLVDIQQDKKDLANKELELTALEQQSDSIRKMEEEVSQFEKTVSNFKEALNHLHQLTTGKETLVIKIQNLKEQKLSLQQQLTADEEKFAHLLPDFNQINVFKKQIEDYKLLITNTELEQKKVEVQSRLDKGQPIVKKTKEQEALLINNLEEEENKLEILKNRRMNTSELLAIENWYQAKDTLEKLKKELQGKFELNQSQIYELENQFIDAKLDVVHWEQQLYSNIQRCQQKLSELAKEESDWRLKQELSQYVQNLHDGENCPLCGSLEHPAPMHAEDVTEHLNQVLSLKADLQLDETSNNKKLQQFTKTATLLSDKIKLRDELKNELTIQANKLASHVDEFKWKDFDSADRSTFNTEKKTLQGLENDIKQKEIHVKNLRDEILSTHEKVLKYEKSLTELSNDIKILESNIQQNTSQLRVLNAYELLSVPAEQFPAIATEIEQKILYTEEEYQLLNKSINELNSKLASISGQYGESYEQYTLVNTQLGEIQSKINLLLTSFGYNDITEVQFVINKNLPVDQYRMKIQNHYIQISALRNRITELKNITDNGGFTDQLFEETETLYRLKKEELELQLTLTGALEKEFQHLLEEFEKKTKLLTEFEKVNVRKENLETLSRMFKGNGFVNYVSSIHLERLCEIANQRFHRLTKNQLSLSINDSNEFEVIDFLNNGYRRSVKTLSGGQGFQASLCLALALAENIQSMNKADKNFFFIDEGFGTQDNESINTVFDTLQYLHQENRVVGIISHVEELKERMPRSITVLKDIEKGSLVSTSYS</sequence>
<dbReference type="OrthoDB" id="9795626at2"/>
<dbReference type="EMBL" id="SUME01000001">
    <property type="protein sequence ID" value="TJZ62844.1"/>
    <property type="molecule type" value="Genomic_DNA"/>
</dbReference>
<dbReference type="Pfam" id="PF13558">
    <property type="entry name" value="SbcC_Walker_B"/>
    <property type="match status" value="1"/>
</dbReference>
<evidence type="ECO:0000256" key="1">
    <source>
        <dbReference type="SAM" id="Coils"/>
    </source>
</evidence>
<evidence type="ECO:0000313" key="3">
    <source>
        <dbReference type="Proteomes" id="UP000306808"/>
    </source>
</evidence>
<comment type="caution">
    <text evidence="2">The sequence shown here is derived from an EMBL/GenBank/DDBJ whole genome shotgun (WGS) entry which is preliminary data.</text>
</comment>
<feature type="coiled-coil region" evidence="1">
    <location>
        <begin position="559"/>
        <end position="655"/>
    </location>
</feature>
<dbReference type="SUPFAM" id="SSF52540">
    <property type="entry name" value="P-loop containing nucleoside triphosphate hydrolases"/>
    <property type="match status" value="3"/>
</dbReference>
<keyword evidence="1" id="KW-0175">Coiled coil</keyword>
<dbReference type="PANTHER" id="PTHR32114:SF2">
    <property type="entry name" value="ABC TRANSPORTER ABCH.3"/>
    <property type="match status" value="1"/>
</dbReference>
<proteinExistence type="predicted"/>
<evidence type="ECO:0000313" key="2">
    <source>
        <dbReference type="EMBL" id="TJZ62844.1"/>
    </source>
</evidence>
<keyword evidence="3" id="KW-1185">Reference proteome</keyword>